<comment type="function">
    <text evidence="6">Part of a membrane-bound complex that couples electron transfer with translocation of ions across the membrane.</text>
</comment>
<evidence type="ECO:0000256" key="3">
    <source>
        <dbReference type="ARBA" id="ARBA00022630"/>
    </source>
</evidence>
<comment type="subunit">
    <text evidence="6">The complex is composed of six subunits: RnfA, RnfB, RnfC, RnfD, RnfE and RnfG.</text>
</comment>
<dbReference type="AlphaFoldDB" id="F3Z1K1"/>
<evidence type="ECO:0000256" key="4">
    <source>
        <dbReference type="ARBA" id="ARBA00022643"/>
    </source>
</evidence>
<dbReference type="PIRSF" id="PIRSF006091">
    <property type="entry name" value="E_trnsport_RnfG"/>
    <property type="match status" value="1"/>
</dbReference>
<keyword evidence="6" id="KW-1133">Transmembrane helix</keyword>
<comment type="cofactor">
    <cofactor evidence="6">
        <name>FMN</name>
        <dbReference type="ChEBI" id="CHEBI:58210"/>
    </cofactor>
</comment>
<dbReference type="GO" id="GO:0005886">
    <property type="term" value="C:plasma membrane"/>
    <property type="evidence" value="ECO:0007669"/>
    <property type="project" value="UniProtKB-SubCell"/>
</dbReference>
<dbReference type="GO" id="GO:0009055">
    <property type="term" value="F:electron transfer activity"/>
    <property type="evidence" value="ECO:0007669"/>
    <property type="project" value="InterPro"/>
</dbReference>
<dbReference type="GO" id="GO:0010181">
    <property type="term" value="F:FMN binding"/>
    <property type="evidence" value="ECO:0007669"/>
    <property type="project" value="InterPro"/>
</dbReference>
<dbReference type="GO" id="GO:0022900">
    <property type="term" value="P:electron transport chain"/>
    <property type="evidence" value="ECO:0007669"/>
    <property type="project" value="UniProtKB-UniRule"/>
</dbReference>
<proteinExistence type="inferred from homology"/>
<dbReference type="Pfam" id="PF04205">
    <property type="entry name" value="FMN_bind"/>
    <property type="match status" value="1"/>
</dbReference>
<dbReference type="eggNOG" id="COG4659">
    <property type="taxonomic scope" value="Bacteria"/>
</dbReference>
<dbReference type="InterPro" id="IPR010209">
    <property type="entry name" value="Ion_transpt_RnfG/RsxG"/>
</dbReference>
<dbReference type="STRING" id="690850.Desaf_1696"/>
<evidence type="ECO:0000256" key="6">
    <source>
        <dbReference type="HAMAP-Rule" id="MF_00479"/>
    </source>
</evidence>
<sequence precursor="true">MREMFKMVVVLSVIAGLSGLTLASLREYTAPRIEEQVLAYVQRPVLDAVIGQRDNDPVQDRQTFVLPSTGREVLVFPVIRESRLVGVAFETQGPGYGGDIGVITAFSLESDRIMGIGMTTMKETPGVGTRVAQHGFTTQFHNRALDGLALSAQGGSVNAVAGATVSSTGAVEAVRQAAEIYKALKPEFEKTWS</sequence>
<keyword evidence="6" id="KW-0472">Membrane</keyword>
<evidence type="ECO:0000256" key="2">
    <source>
        <dbReference type="ARBA" id="ARBA00022553"/>
    </source>
</evidence>
<dbReference type="InterPro" id="IPR007329">
    <property type="entry name" value="FMN-bd"/>
</dbReference>
<keyword evidence="6" id="KW-1003">Cell membrane</keyword>
<evidence type="ECO:0000256" key="5">
    <source>
        <dbReference type="ARBA" id="ARBA00022982"/>
    </source>
</evidence>
<keyword evidence="2 6" id="KW-0597">Phosphoprotein</keyword>
<dbReference type="PANTHER" id="PTHR36118:SF1">
    <property type="entry name" value="ION-TRANSLOCATING OXIDOREDUCTASE COMPLEX SUBUNIT G"/>
    <property type="match status" value="1"/>
</dbReference>
<dbReference type="Proteomes" id="UP000007844">
    <property type="component" value="Chromosome"/>
</dbReference>
<evidence type="ECO:0000313" key="8">
    <source>
        <dbReference type="EMBL" id="EGJ50032.1"/>
    </source>
</evidence>
<keyword evidence="9" id="KW-1185">Reference proteome</keyword>
<keyword evidence="6" id="KW-1278">Translocase</keyword>
<evidence type="ECO:0000313" key="9">
    <source>
        <dbReference type="Proteomes" id="UP000007844"/>
    </source>
</evidence>
<dbReference type="RefSeq" id="WP_014259795.1">
    <property type="nucleotide sequence ID" value="NC_016629.1"/>
</dbReference>
<evidence type="ECO:0000256" key="1">
    <source>
        <dbReference type="ARBA" id="ARBA00022448"/>
    </source>
</evidence>
<evidence type="ECO:0000259" key="7">
    <source>
        <dbReference type="SMART" id="SM00900"/>
    </source>
</evidence>
<dbReference type="EMBL" id="CP003221">
    <property type="protein sequence ID" value="EGJ50032.1"/>
    <property type="molecule type" value="Genomic_DNA"/>
</dbReference>
<dbReference type="PANTHER" id="PTHR36118">
    <property type="entry name" value="ION-TRANSLOCATING OXIDOREDUCTASE COMPLEX SUBUNIT G"/>
    <property type="match status" value="1"/>
</dbReference>
<dbReference type="EC" id="7.-.-.-" evidence="6"/>
<reference evidence="8 9" key="1">
    <citation type="journal article" date="2011" name="J. Bacteriol.">
        <title>Genome sequence of the mercury-methylating and pleomorphic Desulfovibrio africanus Strain Walvis Bay.</title>
        <authorList>
            <person name="Brown S.D."/>
            <person name="Wall J.D."/>
            <person name="Kucken A.M."/>
            <person name="Gilmour C.C."/>
            <person name="Podar M."/>
            <person name="Brandt C.C."/>
            <person name="Teshima H."/>
            <person name="Detter J.C."/>
            <person name="Han C.S."/>
            <person name="Land M.L."/>
            <person name="Lucas S."/>
            <person name="Han J."/>
            <person name="Pennacchio L."/>
            <person name="Nolan M."/>
            <person name="Pitluck S."/>
            <person name="Woyke T."/>
            <person name="Goodwin L."/>
            <person name="Palumbo A.V."/>
            <person name="Elias D.A."/>
        </authorList>
    </citation>
    <scope>NUCLEOTIDE SEQUENCE [LARGE SCALE GENOMIC DNA]</scope>
    <source>
        <strain evidence="8 9">Walvis Bay</strain>
    </source>
</reference>
<comment type="similarity">
    <text evidence="6">Belongs to the RnfG family.</text>
</comment>
<gene>
    <name evidence="6" type="primary">rnfG</name>
    <name evidence="8" type="ORF">Desaf_1696</name>
</gene>
<organism evidence="8 9">
    <name type="scientific">Desulfocurvibacter africanus subsp. africanus str. Walvis Bay</name>
    <dbReference type="NCBI Taxonomy" id="690850"/>
    <lineage>
        <taxon>Bacteria</taxon>
        <taxon>Pseudomonadati</taxon>
        <taxon>Thermodesulfobacteriota</taxon>
        <taxon>Desulfovibrionia</taxon>
        <taxon>Desulfovibrionales</taxon>
        <taxon>Desulfovibrionaceae</taxon>
        <taxon>Desulfocurvibacter</taxon>
    </lineage>
</organism>
<dbReference type="HAMAP" id="MF_00479">
    <property type="entry name" value="RsxG_RnfG"/>
    <property type="match status" value="1"/>
</dbReference>
<dbReference type="KEGG" id="daf:Desaf_1696"/>
<feature type="domain" description="FMN-binding" evidence="7">
    <location>
        <begin position="95"/>
        <end position="181"/>
    </location>
</feature>
<keyword evidence="5 6" id="KW-0249">Electron transport</keyword>
<keyword evidence="3 6" id="KW-0285">Flavoprotein</keyword>
<keyword evidence="1 6" id="KW-0813">Transport</keyword>
<comment type="subcellular location">
    <subcellularLocation>
        <location evidence="6">Cell membrane</location>
        <topology evidence="6">Single-pass membrane protein</topology>
    </subcellularLocation>
</comment>
<keyword evidence="6" id="KW-0812">Transmembrane</keyword>
<name>F3Z1K1_DESAF</name>
<dbReference type="SMART" id="SM00900">
    <property type="entry name" value="FMN_bind"/>
    <property type="match status" value="1"/>
</dbReference>
<dbReference type="HOGENOM" id="CLU_077882_1_1_7"/>
<accession>F3Z1K1</accession>
<dbReference type="NCBIfam" id="NF045876">
    <property type="entry name" value="RnfG_DVU2794"/>
    <property type="match status" value="1"/>
</dbReference>
<keyword evidence="4 6" id="KW-0288">FMN</keyword>
<protein>
    <recommendedName>
        <fullName evidence="6">Ion-translocating oxidoreductase complex subunit G</fullName>
        <ecNumber evidence="6">7.-.-.-</ecNumber>
    </recommendedName>
    <alternativeName>
        <fullName evidence="6">Rnf electron transport complex subunit G</fullName>
    </alternativeName>
</protein>
<feature type="modified residue" description="FMN phosphoryl threonine" evidence="6">
    <location>
        <position position="164"/>
    </location>
</feature>